<feature type="compositionally biased region" description="Basic and acidic residues" evidence="4">
    <location>
        <begin position="210"/>
        <end position="226"/>
    </location>
</feature>
<evidence type="ECO:0000313" key="5">
    <source>
        <dbReference type="EMBL" id="KIW57329.1"/>
    </source>
</evidence>
<feature type="compositionally biased region" description="Acidic residues" evidence="4">
    <location>
        <begin position="251"/>
        <end position="261"/>
    </location>
</feature>
<evidence type="ECO:0000256" key="2">
    <source>
        <dbReference type="ARBA" id="ARBA00008352"/>
    </source>
</evidence>
<keyword evidence="6" id="KW-1185">Reference proteome</keyword>
<dbReference type="EMBL" id="KN847319">
    <property type="protein sequence ID" value="KIW57329.1"/>
    <property type="molecule type" value="Genomic_DNA"/>
</dbReference>
<accession>A0A0D2FB87</accession>
<evidence type="ECO:0000256" key="1">
    <source>
        <dbReference type="ARBA" id="ARBA00004123"/>
    </source>
</evidence>
<evidence type="ECO:0000256" key="3">
    <source>
        <dbReference type="ARBA" id="ARBA00023242"/>
    </source>
</evidence>
<dbReference type="Proteomes" id="UP000054342">
    <property type="component" value="Unassembled WGS sequence"/>
</dbReference>
<sequence length="329" mass="37153">MSRGGRGGGKRGPDLSWDDEESLATPPVSNKPQETFPPIDIPVPRPISSDEALTLKCHRDFRKRVRNGPYYSVLDPSSVADEKTGKVLKRAGFDPFNDQEKYTAKYHKKKRAVPDLSGRDYSLRYFPHELWPMLDPRRKNPLWKTTDIDIDTETNAPRKNLKRKREIILDDAEEEEATRANDEGNDTDGSDPLLSGTRRSRNSTKAAKKRREDPTTKKSREKRGLDAEDEFSDEEIRPRSPRGKKNKDKGSDDEDDDDDDVDEHHDNDNPDATGDEDDDESGDDEPVDSEFEESDDGDGDDYNAENYFDTGEGDEDDYGAGGDDEGGTF</sequence>
<feature type="compositionally biased region" description="Acidic residues" evidence="4">
    <location>
        <begin position="273"/>
        <end position="303"/>
    </location>
</feature>
<dbReference type="HOGENOM" id="CLU_847298_0_0_1"/>
<evidence type="ECO:0000256" key="4">
    <source>
        <dbReference type="SAM" id="MobiDB-lite"/>
    </source>
</evidence>
<dbReference type="InterPro" id="IPR024661">
    <property type="entry name" value="RNA_pol_III_Rpc31"/>
</dbReference>
<reference evidence="5 6" key="1">
    <citation type="submission" date="2015-01" db="EMBL/GenBank/DDBJ databases">
        <title>The Genome Sequence of Exophiala xenobiotica CBS118157.</title>
        <authorList>
            <consortium name="The Broad Institute Genomics Platform"/>
            <person name="Cuomo C."/>
            <person name="de Hoog S."/>
            <person name="Gorbushina A."/>
            <person name="Stielow B."/>
            <person name="Teixiera M."/>
            <person name="Abouelleil A."/>
            <person name="Chapman S.B."/>
            <person name="Priest M."/>
            <person name="Young S.K."/>
            <person name="Wortman J."/>
            <person name="Nusbaum C."/>
            <person name="Birren B."/>
        </authorList>
    </citation>
    <scope>NUCLEOTIDE SEQUENCE [LARGE SCALE GENOMIC DNA]</scope>
    <source>
        <strain evidence="5 6">CBS 118157</strain>
    </source>
</reference>
<feature type="compositionally biased region" description="Acidic residues" evidence="4">
    <location>
        <begin position="311"/>
        <end position="329"/>
    </location>
</feature>
<dbReference type="STRING" id="348802.A0A0D2FB87"/>
<keyword evidence="3" id="KW-0539">Nucleus</keyword>
<evidence type="ECO:0008006" key="7">
    <source>
        <dbReference type="Google" id="ProtNLM"/>
    </source>
</evidence>
<feature type="region of interest" description="Disordered" evidence="4">
    <location>
        <begin position="136"/>
        <end position="329"/>
    </location>
</feature>
<comment type="similarity">
    <text evidence="2">Belongs to the eukaryotic RPC7 RNA polymerase subunit family.</text>
</comment>
<protein>
    <recommendedName>
        <fullName evidence="7">DNA-directed RNA polymerase III subunit</fullName>
    </recommendedName>
</protein>
<evidence type="ECO:0000313" key="6">
    <source>
        <dbReference type="Proteomes" id="UP000054342"/>
    </source>
</evidence>
<dbReference type="GO" id="GO:0006383">
    <property type="term" value="P:transcription by RNA polymerase III"/>
    <property type="evidence" value="ECO:0007669"/>
    <property type="project" value="InterPro"/>
</dbReference>
<dbReference type="GO" id="GO:0005666">
    <property type="term" value="C:RNA polymerase III complex"/>
    <property type="evidence" value="ECO:0007669"/>
    <property type="project" value="TreeGrafter"/>
</dbReference>
<feature type="region of interest" description="Disordered" evidence="4">
    <location>
        <begin position="1"/>
        <end position="47"/>
    </location>
</feature>
<dbReference type="PIRSF" id="PIRSF000777">
    <property type="entry name" value="RNA_polIII_C31"/>
    <property type="match status" value="1"/>
</dbReference>
<dbReference type="AlphaFoldDB" id="A0A0D2FB87"/>
<name>A0A0D2FB87_9EURO</name>
<gene>
    <name evidence="5" type="ORF">PV05_05894</name>
</gene>
<dbReference type="OrthoDB" id="5377312at2759"/>
<dbReference type="PANTHER" id="PTHR15367">
    <property type="entry name" value="DNA-DIRECTED RNA POLYMERASE III"/>
    <property type="match status" value="1"/>
</dbReference>
<feature type="compositionally biased region" description="Basic residues" evidence="4">
    <location>
        <begin position="198"/>
        <end position="209"/>
    </location>
</feature>
<organism evidence="5 6">
    <name type="scientific">Exophiala xenobiotica</name>
    <dbReference type="NCBI Taxonomy" id="348802"/>
    <lineage>
        <taxon>Eukaryota</taxon>
        <taxon>Fungi</taxon>
        <taxon>Dikarya</taxon>
        <taxon>Ascomycota</taxon>
        <taxon>Pezizomycotina</taxon>
        <taxon>Eurotiomycetes</taxon>
        <taxon>Chaetothyriomycetidae</taxon>
        <taxon>Chaetothyriales</taxon>
        <taxon>Herpotrichiellaceae</taxon>
        <taxon>Exophiala</taxon>
    </lineage>
</organism>
<dbReference type="PANTHER" id="PTHR15367:SF2">
    <property type="entry name" value="DNA-DIRECTED RNA POLYMERASE III SUBUNIT"/>
    <property type="match status" value="1"/>
</dbReference>
<comment type="subcellular location">
    <subcellularLocation>
        <location evidence="1">Nucleus</location>
    </subcellularLocation>
</comment>
<dbReference type="Pfam" id="PF11705">
    <property type="entry name" value="RNA_pol_3_Rpc31"/>
    <property type="match status" value="1"/>
</dbReference>
<dbReference type="RefSeq" id="XP_013317913.1">
    <property type="nucleotide sequence ID" value="XM_013462459.1"/>
</dbReference>
<dbReference type="GeneID" id="25327802"/>
<proteinExistence type="inferred from homology"/>